<protein>
    <recommendedName>
        <fullName evidence="1">Putative restriction endonuclease domain-containing protein</fullName>
    </recommendedName>
</protein>
<dbReference type="OrthoDB" id="482924at2"/>
<comment type="caution">
    <text evidence="2">The sequence shown here is derived from an EMBL/GenBank/DDBJ whole genome shotgun (WGS) entry which is preliminary data.</text>
</comment>
<dbReference type="CDD" id="cd06260">
    <property type="entry name" value="DUF820-like"/>
    <property type="match status" value="1"/>
</dbReference>
<dbReference type="InterPro" id="IPR008538">
    <property type="entry name" value="Uma2"/>
</dbReference>
<dbReference type="EMBL" id="MRCA01000006">
    <property type="protein sequence ID" value="OKH13693.1"/>
    <property type="molecule type" value="Genomic_DNA"/>
</dbReference>
<dbReference type="AlphaFoldDB" id="A0A1U7GZ32"/>
<evidence type="ECO:0000259" key="1">
    <source>
        <dbReference type="Pfam" id="PF05685"/>
    </source>
</evidence>
<dbReference type="Gene3D" id="3.90.1570.10">
    <property type="entry name" value="tt1808, chain A"/>
    <property type="match status" value="1"/>
</dbReference>
<dbReference type="PANTHER" id="PTHR47152">
    <property type="entry name" value="SLR2084 PROTEIN-RELATED"/>
    <property type="match status" value="1"/>
</dbReference>
<reference evidence="2 3" key="1">
    <citation type="submission" date="2016-11" db="EMBL/GenBank/DDBJ databases">
        <title>Draft Genome Sequences of Nine Cyanobacterial Strains from Diverse Habitats.</title>
        <authorList>
            <person name="Zhu T."/>
            <person name="Hou S."/>
            <person name="Lu X."/>
            <person name="Hess W.R."/>
        </authorList>
    </citation>
    <scope>NUCLEOTIDE SEQUENCE [LARGE SCALE GENOMIC DNA]</scope>
    <source>
        <strain evidence="2 3">NIES-592</strain>
    </source>
</reference>
<organism evidence="2 3">
    <name type="scientific">Fischerella major NIES-592</name>
    <dbReference type="NCBI Taxonomy" id="210994"/>
    <lineage>
        <taxon>Bacteria</taxon>
        <taxon>Bacillati</taxon>
        <taxon>Cyanobacteriota</taxon>
        <taxon>Cyanophyceae</taxon>
        <taxon>Nostocales</taxon>
        <taxon>Hapalosiphonaceae</taxon>
        <taxon>Fischerella</taxon>
    </lineage>
</organism>
<dbReference type="RefSeq" id="WP_073556045.1">
    <property type="nucleotide sequence ID" value="NZ_MRCA01000006.1"/>
</dbReference>
<sequence>MLLELQQVIVKPGQQMLLKDISWQQLENILEELGEKRAARISYSNGWLELMVPLPEHEKDKEIIGDLVKILLEELEIDFEPLGSTTLKNELMKQAVEPDACFYIKNYAAVVGKKCIDLNVIPPPDLAIEIDITSRTYFDNYEILGVPELWRYTQNGLQIHLLQQGKYIEANFSPNFPNIPIIELVNEYVQQTLNVGRSQAIRAFKSWIKNNL</sequence>
<name>A0A1U7GZ32_9CYAN</name>
<evidence type="ECO:0000313" key="3">
    <source>
        <dbReference type="Proteomes" id="UP000186391"/>
    </source>
</evidence>
<keyword evidence="3" id="KW-1185">Reference proteome</keyword>
<dbReference type="PANTHER" id="PTHR47152:SF1">
    <property type="entry name" value="SLL1186 PROTEIN"/>
    <property type="match status" value="1"/>
</dbReference>
<dbReference type="Pfam" id="PF05685">
    <property type="entry name" value="Uma2"/>
    <property type="match status" value="1"/>
</dbReference>
<dbReference type="Proteomes" id="UP000186391">
    <property type="component" value="Unassembled WGS sequence"/>
</dbReference>
<dbReference type="InterPro" id="IPR012296">
    <property type="entry name" value="Nuclease_put_TT1808"/>
</dbReference>
<evidence type="ECO:0000313" key="2">
    <source>
        <dbReference type="EMBL" id="OKH13693.1"/>
    </source>
</evidence>
<feature type="domain" description="Putative restriction endonuclease" evidence="1">
    <location>
        <begin position="30"/>
        <end position="176"/>
    </location>
</feature>
<gene>
    <name evidence="2" type="ORF">NIES592_13910</name>
</gene>
<proteinExistence type="predicted"/>
<accession>A0A1U7GZ32</accession>